<evidence type="ECO:0000313" key="1">
    <source>
        <dbReference type="EMBL" id="CAG8804812.1"/>
    </source>
</evidence>
<organism evidence="1 2">
    <name type="scientific">Dentiscutata erythropus</name>
    <dbReference type="NCBI Taxonomy" id="1348616"/>
    <lineage>
        <taxon>Eukaryota</taxon>
        <taxon>Fungi</taxon>
        <taxon>Fungi incertae sedis</taxon>
        <taxon>Mucoromycota</taxon>
        <taxon>Glomeromycotina</taxon>
        <taxon>Glomeromycetes</taxon>
        <taxon>Diversisporales</taxon>
        <taxon>Gigasporaceae</taxon>
        <taxon>Dentiscutata</taxon>
    </lineage>
</organism>
<accession>A0A9N9PCW8</accession>
<sequence length="123" mass="13535">PIAEDTIASAILYTEYKNSNYQDIIAKIKEKYLNSILLSNLASSSSYIVNSIVQRNVNGDIDDDVLLSVASVNNNCNNISLLNMKVNTASIESIRSDGNFDDATLCANSEQDRRIDPNIFSIV</sequence>
<gene>
    <name evidence="1" type="ORF">DERYTH_LOCUS24175</name>
</gene>
<dbReference type="EMBL" id="CAJVPY010039372">
    <property type="protein sequence ID" value="CAG8804812.1"/>
    <property type="molecule type" value="Genomic_DNA"/>
</dbReference>
<protein>
    <submittedName>
        <fullName evidence="1">13660_t:CDS:1</fullName>
    </submittedName>
</protein>
<name>A0A9N9PCW8_9GLOM</name>
<feature type="non-terminal residue" evidence="1">
    <location>
        <position position="1"/>
    </location>
</feature>
<comment type="caution">
    <text evidence="1">The sequence shown here is derived from an EMBL/GenBank/DDBJ whole genome shotgun (WGS) entry which is preliminary data.</text>
</comment>
<dbReference type="Proteomes" id="UP000789405">
    <property type="component" value="Unassembled WGS sequence"/>
</dbReference>
<dbReference type="AlphaFoldDB" id="A0A9N9PCW8"/>
<feature type="non-terminal residue" evidence="1">
    <location>
        <position position="123"/>
    </location>
</feature>
<reference evidence="1" key="1">
    <citation type="submission" date="2021-06" db="EMBL/GenBank/DDBJ databases">
        <authorList>
            <person name="Kallberg Y."/>
            <person name="Tangrot J."/>
            <person name="Rosling A."/>
        </authorList>
    </citation>
    <scope>NUCLEOTIDE SEQUENCE</scope>
    <source>
        <strain evidence="1">MA453B</strain>
    </source>
</reference>
<proteinExistence type="predicted"/>
<evidence type="ECO:0000313" key="2">
    <source>
        <dbReference type="Proteomes" id="UP000789405"/>
    </source>
</evidence>
<keyword evidence="2" id="KW-1185">Reference proteome</keyword>